<dbReference type="SUPFAM" id="SSF48350">
    <property type="entry name" value="GTPase activation domain, GAP"/>
    <property type="match status" value="1"/>
</dbReference>
<dbReference type="InterPro" id="IPR036388">
    <property type="entry name" value="WH-like_DNA-bd_sf"/>
</dbReference>
<organism evidence="2 3">
    <name type="scientific">Nezara viridula</name>
    <name type="common">Southern green stink bug</name>
    <name type="synonym">Cimex viridulus</name>
    <dbReference type="NCBI Taxonomy" id="85310"/>
    <lineage>
        <taxon>Eukaryota</taxon>
        <taxon>Metazoa</taxon>
        <taxon>Ecdysozoa</taxon>
        <taxon>Arthropoda</taxon>
        <taxon>Hexapoda</taxon>
        <taxon>Insecta</taxon>
        <taxon>Pterygota</taxon>
        <taxon>Neoptera</taxon>
        <taxon>Paraneoptera</taxon>
        <taxon>Hemiptera</taxon>
        <taxon>Heteroptera</taxon>
        <taxon>Panheteroptera</taxon>
        <taxon>Pentatomomorpha</taxon>
        <taxon>Pentatomoidea</taxon>
        <taxon>Pentatomidae</taxon>
        <taxon>Pentatominae</taxon>
        <taxon>Nezara</taxon>
    </lineage>
</organism>
<name>A0A9P0EDS0_NEZVI</name>
<dbReference type="PANTHER" id="PTHR16206">
    <property type="entry name" value="DEP DOMAIN-CONTAINING"/>
    <property type="match status" value="1"/>
</dbReference>
<dbReference type="InterPro" id="IPR036390">
    <property type="entry name" value="WH_DNA-bd_sf"/>
</dbReference>
<protein>
    <recommendedName>
        <fullName evidence="1">DEP domain-containing protein</fullName>
    </recommendedName>
</protein>
<dbReference type="SUPFAM" id="SSF46785">
    <property type="entry name" value="Winged helix' DNA-binding domain"/>
    <property type="match status" value="1"/>
</dbReference>
<dbReference type="SMART" id="SM00049">
    <property type="entry name" value="DEP"/>
    <property type="match status" value="1"/>
</dbReference>
<dbReference type="OrthoDB" id="524326at2759"/>
<dbReference type="AlphaFoldDB" id="A0A9P0EDS0"/>
<dbReference type="PANTHER" id="PTHR16206:SF4">
    <property type="entry name" value="PROTEIN LET-99"/>
    <property type="match status" value="1"/>
</dbReference>
<dbReference type="Proteomes" id="UP001152798">
    <property type="component" value="Chromosome 2"/>
</dbReference>
<evidence type="ECO:0000313" key="3">
    <source>
        <dbReference type="Proteomes" id="UP001152798"/>
    </source>
</evidence>
<dbReference type="Pfam" id="PF00610">
    <property type="entry name" value="DEP"/>
    <property type="match status" value="1"/>
</dbReference>
<evidence type="ECO:0000313" key="2">
    <source>
        <dbReference type="EMBL" id="CAH1393237.1"/>
    </source>
</evidence>
<reference evidence="2" key="1">
    <citation type="submission" date="2022-01" db="EMBL/GenBank/DDBJ databases">
        <authorList>
            <person name="King R."/>
        </authorList>
    </citation>
    <scope>NUCLEOTIDE SEQUENCE</scope>
</reference>
<evidence type="ECO:0000259" key="1">
    <source>
        <dbReference type="SMART" id="SM00049"/>
    </source>
</evidence>
<gene>
    <name evidence="2" type="ORF">NEZAVI_LOCUS3939</name>
</gene>
<dbReference type="Gene3D" id="1.10.10.10">
    <property type="entry name" value="Winged helix-like DNA-binding domain superfamily/Winged helix DNA-binding domain"/>
    <property type="match status" value="1"/>
</dbReference>
<dbReference type="InterPro" id="IPR008936">
    <property type="entry name" value="Rho_GTPase_activation_prot"/>
</dbReference>
<sequence length="722" mass="83859">MTDCYSGPYRATALWNEAVLLFRDNMVLKEHRHRFHKHKNSFSGNEAVTLLLNALCSNPMFNPTISREQCCRLLRQFLKANLITPVKSCSLSHSKTTFYDSNKYLYEFTDLLVNFKPLQPVSVSNIKEVKTERCKHISETEKHTSIKFERSLIWKHAIIKRIVELIKPFDMYKVTDFDGVNSSWVEINADPEFQKLKWNTELPDWILSAIHDLIKYTSKDYCGTSYPNFEMDAFQVITDYFKTLDVPLIDDLNYNLYAAVFHHLEYLNCIEAVKSPQKCIQSTINFRDEIKQRKPNMYLPDNVLPPNHCYEAAFTSDDPTIRVVPQCSVDSIHLKKNEHSSHKGLKMAYSENSIPKLKDTHYLSSYNSQRNKLKTGLMPLKSIDNVINKYSEVKQGIVNEGFLVFSPDKGKQAENHIPFLNKSDDFLNKRKQLKQDIKYKENEYQCNNFIYVNHGLSFSLEDINLLAQNNLDYNYALESLNNLMKVTQHNQSMSDDDHSFHTALSESQLELSDVESSYGNSQSHHSQEMEWDPNVTELGIHIFQLLLIFLPPSSRAKLKYLCLLLYKVSRNLSIPDLSLDNMLLKLEGCIVKAVDIDTYDISTVNNILTFIVINYKTVFAELPTDLLSNIKNELQEKELKIVSSCNQSVKDSLNIKKNEESRDSLTQLLDHILQNKNISEKEKRKHLKLFKNCYPGIYKRRFPNEDKHSKSKTLFSIKNLRL</sequence>
<proteinExistence type="predicted"/>
<dbReference type="InterPro" id="IPR000591">
    <property type="entry name" value="DEP_dom"/>
</dbReference>
<feature type="domain" description="DEP" evidence="1">
    <location>
        <begin position="22"/>
        <end position="110"/>
    </location>
</feature>
<dbReference type="EMBL" id="OV725078">
    <property type="protein sequence ID" value="CAH1393237.1"/>
    <property type="molecule type" value="Genomic_DNA"/>
</dbReference>
<accession>A0A9P0EDS0</accession>
<keyword evidence="3" id="KW-1185">Reference proteome</keyword>
<dbReference type="GO" id="GO:0035556">
    <property type="term" value="P:intracellular signal transduction"/>
    <property type="evidence" value="ECO:0007669"/>
    <property type="project" value="InterPro"/>
</dbReference>